<dbReference type="EMBL" id="KQ435803">
    <property type="protein sequence ID" value="KOX73113.1"/>
    <property type="molecule type" value="Genomic_DNA"/>
</dbReference>
<evidence type="ECO:0000313" key="3">
    <source>
        <dbReference type="Proteomes" id="UP000053105"/>
    </source>
</evidence>
<evidence type="ECO:0000256" key="1">
    <source>
        <dbReference type="SAM" id="MobiDB-lite"/>
    </source>
</evidence>
<evidence type="ECO:0000313" key="2">
    <source>
        <dbReference type="EMBL" id="KOX73113.1"/>
    </source>
</evidence>
<gene>
    <name evidence="2" type="ORF">WN51_14600</name>
</gene>
<sequence>MTEEEDRDGNGAGRLAVTRGECCPTTLLRMVLWRNKRACCLICNGKLLHNENCDTTNSLVETVKGLRSEKNDRNRNKTMEILESAQYDSATDREMKRNNDDYLWPLLSANNIYTLIYGQNVWSMYAKKPWHFYFAGLNRKSFVVISMYYENRSREREKKRMELRETKRKIFLSEKKFCRNDLGHLLLQERNSKGAASSSSSTGEDFVEVP</sequence>
<organism evidence="2 3">
    <name type="scientific">Melipona quadrifasciata</name>
    <dbReference type="NCBI Taxonomy" id="166423"/>
    <lineage>
        <taxon>Eukaryota</taxon>
        <taxon>Metazoa</taxon>
        <taxon>Ecdysozoa</taxon>
        <taxon>Arthropoda</taxon>
        <taxon>Hexapoda</taxon>
        <taxon>Insecta</taxon>
        <taxon>Pterygota</taxon>
        <taxon>Neoptera</taxon>
        <taxon>Endopterygota</taxon>
        <taxon>Hymenoptera</taxon>
        <taxon>Apocrita</taxon>
        <taxon>Aculeata</taxon>
        <taxon>Apoidea</taxon>
        <taxon>Anthophila</taxon>
        <taxon>Apidae</taxon>
        <taxon>Melipona</taxon>
    </lineage>
</organism>
<dbReference type="AlphaFoldDB" id="A0A0M9A015"/>
<dbReference type="Proteomes" id="UP000053105">
    <property type="component" value="Unassembled WGS sequence"/>
</dbReference>
<name>A0A0M9A015_9HYME</name>
<proteinExistence type="predicted"/>
<keyword evidence="3" id="KW-1185">Reference proteome</keyword>
<accession>A0A0M9A015</accession>
<dbReference type="OrthoDB" id="10643479at2759"/>
<feature type="region of interest" description="Disordered" evidence="1">
    <location>
        <begin position="191"/>
        <end position="210"/>
    </location>
</feature>
<reference evidence="2 3" key="1">
    <citation type="submission" date="2015-07" db="EMBL/GenBank/DDBJ databases">
        <title>The genome of Melipona quadrifasciata.</title>
        <authorList>
            <person name="Pan H."/>
            <person name="Kapheim K."/>
        </authorList>
    </citation>
    <scope>NUCLEOTIDE SEQUENCE [LARGE SCALE GENOMIC DNA]</scope>
    <source>
        <strain evidence="2">0111107301</strain>
        <tissue evidence="2">Whole body</tissue>
    </source>
</reference>
<protein>
    <submittedName>
        <fullName evidence="2">Uncharacterized protein</fullName>
    </submittedName>
</protein>